<evidence type="ECO:0000313" key="6">
    <source>
        <dbReference type="Proteomes" id="UP001354971"/>
    </source>
</evidence>
<keyword evidence="5" id="KW-0378">Hydrolase</keyword>
<feature type="domain" description="Phospholipase D N-terminal" evidence="4">
    <location>
        <begin position="42"/>
        <end position="131"/>
    </location>
</feature>
<dbReference type="CDD" id="cd07389">
    <property type="entry name" value="MPP_PhoD"/>
    <property type="match status" value="1"/>
</dbReference>
<proteinExistence type="predicted"/>
<dbReference type="RefSeq" id="WP_330198259.1">
    <property type="nucleotide sequence ID" value="NZ_JAZDRP010000002.1"/>
</dbReference>
<dbReference type="Proteomes" id="UP001354971">
    <property type="component" value="Unassembled WGS sequence"/>
</dbReference>
<dbReference type="InterPro" id="IPR029052">
    <property type="entry name" value="Metallo-depent_PP-like"/>
</dbReference>
<dbReference type="PROSITE" id="PS51257">
    <property type="entry name" value="PROKAR_LIPOPROTEIN"/>
    <property type="match status" value="1"/>
</dbReference>
<dbReference type="EC" id="3.1.-.-" evidence="5"/>
<dbReference type="Pfam" id="PF09423">
    <property type="entry name" value="PhoD"/>
    <property type="match status" value="1"/>
</dbReference>
<keyword evidence="6" id="KW-1185">Reference proteome</keyword>
<dbReference type="Gene3D" id="2.60.40.380">
    <property type="entry name" value="Purple acid phosphatase-like, N-terminal"/>
    <property type="match status" value="1"/>
</dbReference>
<feature type="region of interest" description="Disordered" evidence="1">
    <location>
        <begin position="24"/>
        <end position="48"/>
    </location>
</feature>
<gene>
    <name evidence="5" type="ORF">V0U79_04410</name>
</gene>
<accession>A0ABU7LNY4</accession>
<dbReference type="InterPro" id="IPR052900">
    <property type="entry name" value="Phospholipid_Metab_Enz"/>
</dbReference>
<dbReference type="InterPro" id="IPR038607">
    <property type="entry name" value="PhoD-like_sf"/>
</dbReference>
<keyword evidence="2" id="KW-0732">Signal</keyword>
<reference evidence="5 6" key="1">
    <citation type="submission" date="2024-01" db="EMBL/GenBank/DDBJ databases">
        <title>Hyphobacterium bacterium isolated from marine sediment.</title>
        <authorList>
            <person name="Zhao S."/>
        </authorList>
    </citation>
    <scope>NUCLEOTIDE SEQUENCE [LARGE SCALE GENOMIC DNA]</scope>
    <source>
        <strain evidence="6">HN65</strain>
    </source>
</reference>
<dbReference type="SUPFAM" id="SSF56300">
    <property type="entry name" value="Metallo-dependent phosphatases"/>
    <property type="match status" value="1"/>
</dbReference>
<feature type="domain" description="PhoD-like phosphatase metallophosphatase" evidence="3">
    <location>
        <begin position="142"/>
        <end position="526"/>
    </location>
</feature>
<comment type="caution">
    <text evidence="5">The sequence shown here is derived from an EMBL/GenBank/DDBJ whole genome shotgun (WGS) entry which is preliminary data.</text>
</comment>
<name>A0ABU7LNY4_9PROT</name>
<dbReference type="EMBL" id="JAZDRP010000002">
    <property type="protein sequence ID" value="MEE2525598.1"/>
    <property type="molecule type" value="Genomic_DNA"/>
</dbReference>
<feature type="signal peptide" evidence="2">
    <location>
        <begin position="1"/>
        <end position="20"/>
    </location>
</feature>
<dbReference type="InterPro" id="IPR032093">
    <property type="entry name" value="PhoD_N"/>
</dbReference>
<protein>
    <submittedName>
        <fullName evidence="5">Alkaline phosphatase D family protein</fullName>
        <ecNumber evidence="5">3.1.-.-</ecNumber>
    </submittedName>
</protein>
<sequence>MAMKITRRGALFGASGLAFAAAACSSGPRRPEPEPQTGPFRHGVASGEPDQTSVVLWTAITDDSGGEYVFQVAEDEAFERIVFEERETRNYVTTNAISTFKTIATGLQPGTRYFYRMVFNGIASPVGRTGTLPAGPVERFNMAVCSCSNYPAGYFNAYRELANTPDLDLVLHLGDYIYEYPADGYASEDAERLGRVVDPVTELLTYGDYARRHALYKTDQDLQAAHAAAPWFIARDDHEVANDAWATGAENHNEGEGEWSDRVSDALRAFHDWNPTREPDDLIGGLRVVEIGDLATLALTESRLLARDEPLDFSTFPVDGDADPDDPANREAVAEWLRTEVGAEDRQLLGADQIAEIASAFAASDKPWQLLGGQVVMGKVIAPDMIEALPGWLKFIVERRDALAWGYLQRSQYEIPYNLDAWDGYNAERERLYAAVRATGQQMITFAGDSHNFWANQLIDDDGRRVGFEFGTTSISSPSPFERIPAPGISFSRILEEANEGVIRHNDRDKGFTRITLTPDAMDVDFVTVSTIKQRGYTAGSDSRWRVTRGENGLEIDTA</sequence>
<dbReference type="Gene3D" id="3.60.21.70">
    <property type="entry name" value="PhoD-like phosphatase"/>
    <property type="match status" value="1"/>
</dbReference>
<dbReference type="Pfam" id="PF16655">
    <property type="entry name" value="PhoD_N"/>
    <property type="match status" value="1"/>
</dbReference>
<dbReference type="PANTHER" id="PTHR43606:SF2">
    <property type="entry name" value="ALKALINE PHOSPHATASE FAMILY PROTEIN (AFU_ORTHOLOGUE AFUA_5G03860)"/>
    <property type="match status" value="1"/>
</dbReference>
<evidence type="ECO:0000313" key="5">
    <source>
        <dbReference type="EMBL" id="MEE2525598.1"/>
    </source>
</evidence>
<organism evidence="5 6">
    <name type="scientific">Hyphobacterium lacteum</name>
    <dbReference type="NCBI Taxonomy" id="3116575"/>
    <lineage>
        <taxon>Bacteria</taxon>
        <taxon>Pseudomonadati</taxon>
        <taxon>Pseudomonadota</taxon>
        <taxon>Alphaproteobacteria</taxon>
        <taxon>Maricaulales</taxon>
        <taxon>Maricaulaceae</taxon>
        <taxon>Hyphobacterium</taxon>
    </lineage>
</organism>
<dbReference type="GO" id="GO:0016787">
    <property type="term" value="F:hydrolase activity"/>
    <property type="evidence" value="ECO:0007669"/>
    <property type="project" value="UniProtKB-KW"/>
</dbReference>
<dbReference type="PANTHER" id="PTHR43606">
    <property type="entry name" value="PHOSPHATASE, PUTATIVE (AFU_ORTHOLOGUE AFUA_6G08710)-RELATED"/>
    <property type="match status" value="1"/>
</dbReference>
<evidence type="ECO:0000256" key="1">
    <source>
        <dbReference type="SAM" id="MobiDB-lite"/>
    </source>
</evidence>
<evidence type="ECO:0000259" key="3">
    <source>
        <dbReference type="Pfam" id="PF09423"/>
    </source>
</evidence>
<evidence type="ECO:0000259" key="4">
    <source>
        <dbReference type="Pfam" id="PF16655"/>
    </source>
</evidence>
<feature type="chain" id="PRO_5047102701" evidence="2">
    <location>
        <begin position="21"/>
        <end position="559"/>
    </location>
</feature>
<evidence type="ECO:0000256" key="2">
    <source>
        <dbReference type="SAM" id="SignalP"/>
    </source>
</evidence>
<dbReference type="InterPro" id="IPR018946">
    <property type="entry name" value="PhoD-like_MPP"/>
</dbReference>